<reference evidence="2" key="2">
    <citation type="submission" date="2020-06" db="EMBL/GenBank/DDBJ databases">
        <title>Helianthus annuus Genome sequencing and assembly Release 2.</title>
        <authorList>
            <person name="Gouzy J."/>
            <person name="Langlade N."/>
            <person name="Munos S."/>
        </authorList>
    </citation>
    <scope>NUCLEOTIDE SEQUENCE</scope>
    <source>
        <tissue evidence="2">Leaves</tissue>
    </source>
</reference>
<dbReference type="PANTHER" id="PTHR35546">
    <property type="entry name" value="F-BOX PROTEIN INTERACTION DOMAIN PROTEIN-RELATED"/>
    <property type="match status" value="1"/>
</dbReference>
<name>A0A9K3H0A6_HELAN</name>
<comment type="caution">
    <text evidence="2">The sequence shown here is derived from an EMBL/GenBank/DDBJ whole genome shotgun (WGS) entry which is preliminary data.</text>
</comment>
<dbReference type="SMART" id="SM00256">
    <property type="entry name" value="FBOX"/>
    <property type="match status" value="1"/>
</dbReference>
<sequence>MVQTRAKSKKSAEIISSNDDLLTEILLRLPVTSILRFKSVSKHWHSLLTHRHFTQRYDNISKSPSPGLFASYTYHLAPDAYVPFDVESPSTPPFPTLASCFDLPGVKIVQSCNGLLLCSTNRGPKGGRGALKYYVFNPTTKQLALIPPVLGGCRKTIWFMGLAFHQTDCPHYKLVCVLSAVGPDVDLYQIQIYSSDARKWKIAIQSFPASSIFPARPGVYWNGAVYWAPFPDNTNFLYFKMDSEQLQTLPLPVGFICSYFGESRGHLHLIAYNIHQENRLRLNLYEMLSHHSGWFLKYQVQLDALPNAFPDMIRHNGYIFNVIDVVRGEEEEDTFVVLKTPKKIIKCNVHDKSFKQIFDFGEYPYENFHRYIETLSYF</sequence>
<dbReference type="Pfam" id="PF00646">
    <property type="entry name" value="F-box"/>
    <property type="match status" value="1"/>
</dbReference>
<dbReference type="InterPro" id="IPR055290">
    <property type="entry name" value="At3g26010-like"/>
</dbReference>
<dbReference type="InterPro" id="IPR017451">
    <property type="entry name" value="F-box-assoc_interact_dom"/>
</dbReference>
<dbReference type="EMBL" id="MNCJ02000331">
    <property type="protein sequence ID" value="KAF5761696.1"/>
    <property type="molecule type" value="Genomic_DNA"/>
</dbReference>
<organism evidence="2 3">
    <name type="scientific">Helianthus annuus</name>
    <name type="common">Common sunflower</name>
    <dbReference type="NCBI Taxonomy" id="4232"/>
    <lineage>
        <taxon>Eukaryota</taxon>
        <taxon>Viridiplantae</taxon>
        <taxon>Streptophyta</taxon>
        <taxon>Embryophyta</taxon>
        <taxon>Tracheophyta</taxon>
        <taxon>Spermatophyta</taxon>
        <taxon>Magnoliopsida</taxon>
        <taxon>eudicotyledons</taxon>
        <taxon>Gunneridae</taxon>
        <taxon>Pentapetalae</taxon>
        <taxon>asterids</taxon>
        <taxon>campanulids</taxon>
        <taxon>Asterales</taxon>
        <taxon>Asteraceae</taxon>
        <taxon>Asteroideae</taxon>
        <taxon>Heliantheae alliance</taxon>
        <taxon>Heliantheae</taxon>
        <taxon>Helianthus</taxon>
    </lineage>
</organism>
<evidence type="ECO:0000259" key="1">
    <source>
        <dbReference type="SMART" id="SM00256"/>
    </source>
</evidence>
<dbReference type="InterPro" id="IPR006527">
    <property type="entry name" value="F-box-assoc_dom_typ1"/>
</dbReference>
<dbReference type="CDD" id="cd22157">
    <property type="entry name" value="F-box_AtFBW1-like"/>
    <property type="match status" value="1"/>
</dbReference>
<dbReference type="NCBIfam" id="TIGR01640">
    <property type="entry name" value="F_box_assoc_1"/>
    <property type="match status" value="1"/>
</dbReference>
<proteinExistence type="predicted"/>
<dbReference type="Pfam" id="PF07734">
    <property type="entry name" value="FBA_1"/>
    <property type="match status" value="1"/>
</dbReference>
<accession>A0A9K3H0A6</accession>
<dbReference type="InterPro" id="IPR036047">
    <property type="entry name" value="F-box-like_dom_sf"/>
</dbReference>
<dbReference type="Proteomes" id="UP000215914">
    <property type="component" value="Unassembled WGS sequence"/>
</dbReference>
<dbReference type="OrthoDB" id="1875256at2759"/>
<dbReference type="InterPro" id="IPR001810">
    <property type="entry name" value="F-box_dom"/>
</dbReference>
<reference evidence="2" key="1">
    <citation type="journal article" date="2017" name="Nature">
        <title>The sunflower genome provides insights into oil metabolism, flowering and Asterid evolution.</title>
        <authorList>
            <person name="Badouin H."/>
            <person name="Gouzy J."/>
            <person name="Grassa C.J."/>
            <person name="Murat F."/>
            <person name="Staton S.E."/>
            <person name="Cottret L."/>
            <person name="Lelandais-Briere C."/>
            <person name="Owens G.L."/>
            <person name="Carrere S."/>
            <person name="Mayjonade B."/>
            <person name="Legrand L."/>
            <person name="Gill N."/>
            <person name="Kane N.C."/>
            <person name="Bowers J.E."/>
            <person name="Hubner S."/>
            <person name="Bellec A."/>
            <person name="Berard A."/>
            <person name="Berges H."/>
            <person name="Blanchet N."/>
            <person name="Boniface M.C."/>
            <person name="Brunel D."/>
            <person name="Catrice O."/>
            <person name="Chaidir N."/>
            <person name="Claudel C."/>
            <person name="Donnadieu C."/>
            <person name="Faraut T."/>
            <person name="Fievet G."/>
            <person name="Helmstetter N."/>
            <person name="King M."/>
            <person name="Knapp S.J."/>
            <person name="Lai Z."/>
            <person name="Le Paslier M.C."/>
            <person name="Lippi Y."/>
            <person name="Lorenzon L."/>
            <person name="Mandel J.R."/>
            <person name="Marage G."/>
            <person name="Marchand G."/>
            <person name="Marquand E."/>
            <person name="Bret-Mestries E."/>
            <person name="Morien E."/>
            <person name="Nambeesan S."/>
            <person name="Nguyen T."/>
            <person name="Pegot-Espagnet P."/>
            <person name="Pouilly N."/>
            <person name="Raftis F."/>
            <person name="Sallet E."/>
            <person name="Schiex T."/>
            <person name="Thomas J."/>
            <person name="Vandecasteele C."/>
            <person name="Vares D."/>
            <person name="Vear F."/>
            <person name="Vautrin S."/>
            <person name="Crespi M."/>
            <person name="Mangin B."/>
            <person name="Burke J.M."/>
            <person name="Salse J."/>
            <person name="Munos S."/>
            <person name="Vincourt P."/>
            <person name="Rieseberg L.H."/>
            <person name="Langlade N.B."/>
        </authorList>
    </citation>
    <scope>NUCLEOTIDE SEQUENCE</scope>
    <source>
        <tissue evidence="2">Leaves</tissue>
    </source>
</reference>
<protein>
    <submittedName>
        <fullName evidence="2">F-box domain-containing protein</fullName>
    </submittedName>
</protein>
<dbReference type="Gramene" id="mRNA:HanXRQr2_Chr16g0768071">
    <property type="protein sequence ID" value="CDS:HanXRQr2_Chr16g0768071.1"/>
    <property type="gene ID" value="HanXRQr2_Chr16g0768071"/>
</dbReference>
<dbReference type="PANTHER" id="PTHR35546:SF115">
    <property type="entry name" value="F-BOX DOMAIN-CONTAINING PROTEIN"/>
    <property type="match status" value="1"/>
</dbReference>
<keyword evidence="3" id="KW-1185">Reference proteome</keyword>
<dbReference type="SUPFAM" id="SSF81383">
    <property type="entry name" value="F-box domain"/>
    <property type="match status" value="1"/>
</dbReference>
<feature type="domain" description="F-box" evidence="1">
    <location>
        <begin position="19"/>
        <end position="57"/>
    </location>
</feature>
<evidence type="ECO:0000313" key="2">
    <source>
        <dbReference type="EMBL" id="KAF5761696.1"/>
    </source>
</evidence>
<dbReference type="Gene3D" id="1.20.1280.50">
    <property type="match status" value="1"/>
</dbReference>
<dbReference type="AlphaFoldDB" id="A0A9K3H0A6"/>
<gene>
    <name evidence="2" type="ORF">HanXRQr2_Chr16g0768071</name>
</gene>
<evidence type="ECO:0000313" key="3">
    <source>
        <dbReference type="Proteomes" id="UP000215914"/>
    </source>
</evidence>